<dbReference type="AlphaFoldDB" id="A0AAD7XGC3"/>
<proteinExistence type="predicted"/>
<evidence type="ECO:0000313" key="2">
    <source>
        <dbReference type="Proteomes" id="UP001215151"/>
    </source>
</evidence>
<sequence>MAHMAPSGYRLLLPCDIAYLIIDQLHDDGAALKACALVCREWLPRSRYHLFRDLVVKSNHEQNDFEAFSELLDLSRHVREYICNLTLRGENLPIPGTHWPRVLLPGQQPQVTLQFLRDLIDRLPALRTLLLASVRCTDSTLDPPTTAHSPRALERLTIQPPGPVPDNFIHVLNVLGLFSEIGSFALSFGTWSDTDINVNDALNEVCWPPEGPYIRTLEIVSLRACWLSVLLQTIARRCSRREGALHSLGVGLASEWSGVETIGAFFGRVGASIRTFRFDPFHALLFSELDDPERWRVLNLEACVNLESLLLNLDFMWYSYAESEVWDCKQQGFRIYLELLSHCAPPALKRVIIRVSLDDRTDQVLGLDWQWMDRVLCALSSLEAFIVDFEECTYFAADEFTKMMPGMASKGILQLRCIENLSEEPFWSIPC</sequence>
<name>A0AAD7XGC3_9APHY</name>
<organism evidence="1 2">
    <name type="scientific">Trametes cubensis</name>
    <dbReference type="NCBI Taxonomy" id="1111947"/>
    <lineage>
        <taxon>Eukaryota</taxon>
        <taxon>Fungi</taxon>
        <taxon>Dikarya</taxon>
        <taxon>Basidiomycota</taxon>
        <taxon>Agaricomycotina</taxon>
        <taxon>Agaricomycetes</taxon>
        <taxon>Polyporales</taxon>
        <taxon>Polyporaceae</taxon>
        <taxon>Trametes</taxon>
    </lineage>
</organism>
<protein>
    <submittedName>
        <fullName evidence="1">Uncharacterized protein</fullName>
    </submittedName>
</protein>
<evidence type="ECO:0000313" key="1">
    <source>
        <dbReference type="EMBL" id="KAJ8496734.1"/>
    </source>
</evidence>
<reference evidence="1" key="1">
    <citation type="submission" date="2022-11" db="EMBL/GenBank/DDBJ databases">
        <title>Genome Sequence of Cubamyces cubensis.</title>
        <authorList>
            <person name="Buettner E."/>
        </authorList>
    </citation>
    <scope>NUCLEOTIDE SEQUENCE</scope>
    <source>
        <strain evidence="1">MPL-01</strain>
    </source>
</reference>
<accession>A0AAD7XGC3</accession>
<keyword evidence="2" id="KW-1185">Reference proteome</keyword>
<dbReference type="EMBL" id="JAPEVG010000012">
    <property type="protein sequence ID" value="KAJ8496734.1"/>
    <property type="molecule type" value="Genomic_DNA"/>
</dbReference>
<comment type="caution">
    <text evidence="1">The sequence shown here is derived from an EMBL/GenBank/DDBJ whole genome shotgun (WGS) entry which is preliminary data.</text>
</comment>
<dbReference type="Proteomes" id="UP001215151">
    <property type="component" value="Unassembled WGS sequence"/>
</dbReference>
<gene>
    <name evidence="1" type="ORF">ONZ51_g939</name>
</gene>